<proteinExistence type="predicted"/>
<gene>
    <name evidence="2" type="ORF">DLJ53_15230</name>
</gene>
<protein>
    <submittedName>
        <fullName evidence="2">Invasion associated locus B family protein</fullName>
    </submittedName>
</protein>
<dbReference type="Pfam" id="PF06776">
    <property type="entry name" value="IalB"/>
    <property type="match status" value="1"/>
</dbReference>
<evidence type="ECO:0000313" key="2">
    <source>
        <dbReference type="EMBL" id="RAI00608.1"/>
    </source>
</evidence>
<accession>A0A8B2NXV6</accession>
<feature type="chain" id="PRO_5032976040" evidence="1">
    <location>
        <begin position="26"/>
        <end position="207"/>
    </location>
</feature>
<dbReference type="AlphaFoldDB" id="A0A8B2NXV6"/>
<dbReference type="Proteomes" id="UP000249590">
    <property type="component" value="Unassembled WGS sequence"/>
</dbReference>
<name>A0A8B2NXV6_9HYPH</name>
<sequence>MRFATLAALSALAAAALLPASAAMAQSAPAAEPNWLKVCTQDPRVKKDMCLVTQELRTGGGQVLASAAIRGFKGEQRQSILIAVPTGMVIEPGVQIQVDGGDPQKAEYQVCLQTACWAERAVNEAFISAMKSGTTMRLTAYNREGKQVPFDLPLTGFTTAYDGEPLSPDRIAAITEQRQADLEKSQEDFAARLREAQREALNASNSN</sequence>
<organism evidence="2 3">
    <name type="scientific">Acuticoccus sediminis</name>
    <dbReference type="NCBI Taxonomy" id="2184697"/>
    <lineage>
        <taxon>Bacteria</taxon>
        <taxon>Pseudomonadati</taxon>
        <taxon>Pseudomonadota</taxon>
        <taxon>Alphaproteobacteria</taxon>
        <taxon>Hyphomicrobiales</taxon>
        <taxon>Amorphaceae</taxon>
        <taxon>Acuticoccus</taxon>
    </lineage>
</organism>
<dbReference type="EMBL" id="QHHQ01000003">
    <property type="protein sequence ID" value="RAI00608.1"/>
    <property type="molecule type" value="Genomic_DNA"/>
</dbReference>
<keyword evidence="1" id="KW-0732">Signal</keyword>
<evidence type="ECO:0000313" key="3">
    <source>
        <dbReference type="Proteomes" id="UP000249590"/>
    </source>
</evidence>
<comment type="caution">
    <text evidence="2">The sequence shown here is derived from an EMBL/GenBank/DDBJ whole genome shotgun (WGS) entry which is preliminary data.</text>
</comment>
<dbReference type="InterPro" id="IPR010642">
    <property type="entry name" value="Invasion_prot_B"/>
</dbReference>
<dbReference type="InterPro" id="IPR038696">
    <property type="entry name" value="IalB_sf"/>
</dbReference>
<reference evidence="2 3" key="1">
    <citation type="submission" date="2018-05" db="EMBL/GenBank/DDBJ databases">
        <title>Acuticoccus sediminis sp. nov., isolated from deep-sea sediment of Indian Ocean.</title>
        <authorList>
            <person name="Liu X."/>
            <person name="Lai Q."/>
            <person name="Du Y."/>
            <person name="Sun F."/>
            <person name="Zhang X."/>
            <person name="Wang S."/>
            <person name="Shao Z."/>
        </authorList>
    </citation>
    <scope>NUCLEOTIDE SEQUENCE [LARGE SCALE GENOMIC DNA]</scope>
    <source>
        <strain evidence="2 3">PTG4-2</strain>
    </source>
</reference>
<dbReference type="Gene3D" id="2.60.40.1880">
    <property type="entry name" value="Invasion associated locus B (IalB) protein"/>
    <property type="match status" value="1"/>
</dbReference>
<evidence type="ECO:0000256" key="1">
    <source>
        <dbReference type="SAM" id="SignalP"/>
    </source>
</evidence>
<keyword evidence="3" id="KW-1185">Reference proteome</keyword>
<feature type="signal peptide" evidence="1">
    <location>
        <begin position="1"/>
        <end position="25"/>
    </location>
</feature>